<feature type="domain" description="UMOD/GP2/OIT3-like D8C" evidence="4">
    <location>
        <begin position="805"/>
        <end position="885"/>
    </location>
</feature>
<comment type="caution">
    <text evidence="5">The sequence shown here is derived from an EMBL/GenBank/DDBJ whole genome shotgun (WGS) entry which is preliminary data.</text>
</comment>
<evidence type="ECO:0000313" key="5">
    <source>
        <dbReference type="EMBL" id="KAA0724947.1"/>
    </source>
</evidence>
<dbReference type="InterPro" id="IPR057774">
    <property type="entry name" value="D8C_UMOD/GP2/OIT3-like"/>
</dbReference>
<feature type="domain" description="UMOD/GP2/OIT3-like D8C" evidence="4">
    <location>
        <begin position="652"/>
        <end position="738"/>
    </location>
</feature>
<reference evidence="5 6" key="1">
    <citation type="journal article" date="2019" name="Mol. Ecol. Resour.">
        <title>Chromosome-level genome assembly of Triplophysa tibetana, a fish adapted to the harsh high-altitude environment of the Tibetan Plateau.</title>
        <authorList>
            <person name="Yang X."/>
            <person name="Liu H."/>
            <person name="Ma Z."/>
            <person name="Zou Y."/>
            <person name="Zou M."/>
            <person name="Mao Y."/>
            <person name="Li X."/>
            <person name="Wang H."/>
            <person name="Chen T."/>
            <person name="Wang W."/>
            <person name="Yang R."/>
        </authorList>
    </citation>
    <scope>NUCLEOTIDE SEQUENCE [LARGE SCALE GENOMIC DNA]</scope>
    <source>
        <strain evidence="5">TTIB1903HZAU</strain>
        <tissue evidence="5">Muscle</tissue>
    </source>
</reference>
<dbReference type="EMBL" id="SOYY01000001">
    <property type="protein sequence ID" value="KAA0724947.1"/>
    <property type="molecule type" value="Genomic_DNA"/>
</dbReference>
<proteinExistence type="predicted"/>
<organism evidence="5 6">
    <name type="scientific">Triplophysa tibetana</name>
    <dbReference type="NCBI Taxonomy" id="1572043"/>
    <lineage>
        <taxon>Eukaryota</taxon>
        <taxon>Metazoa</taxon>
        <taxon>Chordata</taxon>
        <taxon>Craniata</taxon>
        <taxon>Vertebrata</taxon>
        <taxon>Euteleostomi</taxon>
        <taxon>Actinopterygii</taxon>
        <taxon>Neopterygii</taxon>
        <taxon>Teleostei</taxon>
        <taxon>Ostariophysi</taxon>
        <taxon>Cypriniformes</taxon>
        <taxon>Nemacheilidae</taxon>
        <taxon>Triplophysa</taxon>
    </lineage>
</organism>
<keyword evidence="1 3" id="KW-0732">Signal</keyword>
<feature type="domain" description="UMOD/GP2/OIT3-like D8C" evidence="4">
    <location>
        <begin position="1380"/>
        <end position="1460"/>
    </location>
</feature>
<feature type="domain" description="UMOD/GP2/OIT3-like D8C" evidence="4">
    <location>
        <begin position="1246"/>
        <end position="1337"/>
    </location>
</feature>
<feature type="domain" description="UMOD/GP2/OIT3-like D8C" evidence="4">
    <location>
        <begin position="1096"/>
        <end position="1183"/>
    </location>
</feature>
<evidence type="ECO:0000256" key="3">
    <source>
        <dbReference type="SAM" id="SignalP"/>
    </source>
</evidence>
<feature type="domain" description="UMOD/GP2/OIT3-like D8C" evidence="4">
    <location>
        <begin position="368"/>
        <end position="455"/>
    </location>
</feature>
<dbReference type="PANTHER" id="PTHR36191">
    <property type="entry name" value="ENDO/EXONUCLEASE/PHOSPHATASE DOMAIN-CONTAINING PROTEIN-RELATED"/>
    <property type="match status" value="1"/>
</dbReference>
<feature type="domain" description="UMOD/GP2/OIT3-like D8C" evidence="4">
    <location>
        <begin position="225"/>
        <end position="312"/>
    </location>
</feature>
<feature type="signal peptide" evidence="3">
    <location>
        <begin position="1"/>
        <end position="22"/>
    </location>
</feature>
<evidence type="ECO:0000256" key="2">
    <source>
        <dbReference type="ARBA" id="ARBA00023157"/>
    </source>
</evidence>
<feature type="domain" description="UMOD/GP2/OIT3-like D8C" evidence="4">
    <location>
        <begin position="518"/>
        <end position="601"/>
    </location>
</feature>
<evidence type="ECO:0000256" key="1">
    <source>
        <dbReference type="ARBA" id="ARBA00022729"/>
    </source>
</evidence>
<name>A0A5A9PXW1_9TELE</name>
<protein>
    <submittedName>
        <fullName evidence="5">Uromodulin Tamm-Horsfall urinary glycoprotein</fullName>
    </submittedName>
</protein>
<dbReference type="Pfam" id="PF23283">
    <property type="entry name" value="D8C_UMOD"/>
    <property type="match status" value="10"/>
</dbReference>
<accession>A0A5A9PXW1</accession>
<sequence>MRFLIPLCVPLLLLVNGAIINGHTIAPFSSPDIDPCDIYTSLDEPWRAINFSSNNYAACDYNVNWYGWYRLFYNGEKAQMPESCVDNGMCGSYNPLWLSGGHPQVEDGVVIREICGPTWNDCCGYKSHPIQVKACPGNYYVYQFVSPSHCATYCADVEGLITTAVPITTVMNPLTESITVPGISAIPPFDPCNTYTVLDEPWRATSNKFAFNLMCDTSVSWSGWYRLFLRGHSVQMPDTCVDDLSCGTHAPLWLNGPHPRIEDGVVTRAVCGNWFNNCCYFQSNPIQVKACPGNYYVYEFTRPSFCYGTYCADDRNMTIPTVSPGTTLSGALIADPCYSYTLLDEPWRAIDQSSPFMCDSYVQWSGWYRLSLHGQSAQMPDTCVSMYSCSTYAPLWLNGQHPRVEDGVVTRHVCGHWNNDCCHFQFYPMKVKACPGNYYVYEFISPTFCNVAYCAVLDPRSNNMSYISATPTTPQTVPTTPISDPCSDYNVLDDFWRSISRYLHNGQNDLLVEWNGWYRLFLNGQSAQMSEWCVTHTGCGGDTGLYLNGSHPQLGDGVVTREVSGTYMWQPSLCGTYRSNPIQIKACPGDYYVYKLVKPEMSIPRPTYCAVAFKSISNDPCYDYTSLDRPWRTTNESGLTICDNSFSYNGWYRLFHNGMNIQMSESCVGQYSCNTQVGLWLNGPHPEIEDGVVTREVCGDEGNGCCSFKSTPIRVKACPDNYYVYEIAKTLHFCSAYCTDANTISQMVSSTPPGAITASLSPIDYDPCYNYNILDNYWRSALNNWHVYGQISGNDDTVVEWDGWYRLLLNGSSAQMPEWCANYMSCGGFSSLWLGGPHPEIQDGIVTRDVYGTQNGQCSYYRSNPIQVKACSGNYHVYKFVRPRQSFPMPVYCAVPFNTLNVDPCYNYSSLDDHWRVVDSSNLNYNRFCDYNVDWNGWYRLFYNGQSAKMPNSCVGESTCGSQNPLWLNGSHPQLEDGVVTRKVCSPTWNDCCGLKSLPVQVKACPGNYYVYKFVRPLYCAAYCSEDANFHTPSPSTVAISSPKSSSVPITAPVTRSSDPCFNYAVLDDPWRATSNRISGNINVMCDQYVSWSGWYRLFIHGQSVQMPTTCVDILSCGTHAPLWLDGSHPRVEDGVVTRAVCGNWMNSCCYFQSNPIKVKACPGNYYVYEFTRPSFCHGTYCADVSTINSTYSTIMPTVTPTEAVTSISDPCSDYIIVDDFWRDIHRTQLSHDGHDDRFVEWNGWYRLFLNGQNARMSEGCTSYTGCGGDTGLYINGSHPRLEDGVVTREVLGTIIWYPNLCDYYRSNPIKIKACPGDYHVYKLVKPDMSISRPSYCAVTFNNISNDPCHNYESLDRPWRASNESGLTICDDSFTWNGWYRLFYNGMNIRMSDKCVSTFSCNAYYSLWLNGPHPQIEDGVVTQEVCVSSQRGCCAQKLTPIRVKACPGNYYVYELAQPPQNYCTGYCTDINTISQTVSSTTPTLMTGSEITFIFQCCRS</sequence>
<dbReference type="Proteomes" id="UP000324632">
    <property type="component" value="Chromosome 1"/>
</dbReference>
<keyword evidence="6" id="KW-1185">Reference proteome</keyword>
<evidence type="ECO:0000313" key="6">
    <source>
        <dbReference type="Proteomes" id="UP000324632"/>
    </source>
</evidence>
<feature type="domain" description="UMOD/GP2/OIT3-like D8C" evidence="4">
    <location>
        <begin position="939"/>
        <end position="1024"/>
    </location>
</feature>
<dbReference type="PANTHER" id="PTHR36191:SF4">
    <property type="entry name" value="VWFD DOMAIN-CONTAINING PROTEIN"/>
    <property type="match status" value="1"/>
</dbReference>
<feature type="domain" description="UMOD/GP2/OIT3-like D8C" evidence="4">
    <location>
        <begin position="69"/>
        <end position="155"/>
    </location>
</feature>
<keyword evidence="2" id="KW-1015">Disulfide bond</keyword>
<evidence type="ECO:0000259" key="4">
    <source>
        <dbReference type="Pfam" id="PF23283"/>
    </source>
</evidence>
<feature type="chain" id="PRO_5023044796" evidence="3">
    <location>
        <begin position="23"/>
        <end position="1499"/>
    </location>
</feature>
<gene>
    <name evidence="5" type="ORF">E1301_Tti016302</name>
</gene>